<name>A0ABW3W7H8_9ACTN</name>
<accession>A0ABW3W7H8</accession>
<comment type="caution">
    <text evidence="1">The sequence shown here is derived from an EMBL/GenBank/DDBJ whole genome shotgun (WGS) entry which is preliminary data.</text>
</comment>
<dbReference type="SUPFAM" id="SSF109854">
    <property type="entry name" value="DinB/YfiT-like putative metalloenzymes"/>
    <property type="match status" value="1"/>
</dbReference>
<dbReference type="Pfam" id="PF04978">
    <property type="entry name" value="MST"/>
    <property type="match status" value="1"/>
</dbReference>
<dbReference type="Gene3D" id="1.20.120.450">
    <property type="entry name" value="dinb family like domain"/>
    <property type="match status" value="1"/>
</dbReference>
<dbReference type="RefSeq" id="WP_367920252.1">
    <property type="nucleotide sequence ID" value="NZ_BAABAC010000027.1"/>
</dbReference>
<reference evidence="2" key="1">
    <citation type="journal article" date="2019" name="Int. J. Syst. Evol. Microbiol.">
        <title>The Global Catalogue of Microorganisms (GCM) 10K type strain sequencing project: providing services to taxonomists for standard genome sequencing and annotation.</title>
        <authorList>
            <consortium name="The Broad Institute Genomics Platform"/>
            <consortium name="The Broad Institute Genome Sequencing Center for Infectious Disease"/>
            <person name="Wu L."/>
            <person name="Ma J."/>
        </authorList>
    </citation>
    <scope>NUCLEOTIDE SEQUENCE [LARGE SCALE GENOMIC DNA]</scope>
    <source>
        <strain evidence="2">CCUG 52478</strain>
    </source>
</reference>
<protein>
    <submittedName>
        <fullName evidence="1">DinB family protein</fullName>
    </submittedName>
</protein>
<dbReference type="InterPro" id="IPR034660">
    <property type="entry name" value="DinB/YfiT-like"/>
</dbReference>
<sequence>MAGLESQREPVPRNDEGERDTTLAFLTFARHCVLKKVDGLTDDQLRQRLVVSDTTLLGLVQHLADGERYWFGHVVGGDPRWAGVDFSMMVPDHRTGAELVADYRAAIAESDRLLAGVGSWDDRVAAPPDDERRWSVRWVVAHMTGETTRHAGHADILREHIDQVTGR</sequence>
<evidence type="ECO:0000313" key="1">
    <source>
        <dbReference type="EMBL" id="MFD1251021.1"/>
    </source>
</evidence>
<dbReference type="Proteomes" id="UP001597229">
    <property type="component" value="Unassembled WGS sequence"/>
</dbReference>
<organism evidence="1 2">
    <name type="scientific">Nocardioides ginsengisoli</name>
    <dbReference type="NCBI Taxonomy" id="363868"/>
    <lineage>
        <taxon>Bacteria</taxon>
        <taxon>Bacillati</taxon>
        <taxon>Actinomycetota</taxon>
        <taxon>Actinomycetes</taxon>
        <taxon>Propionibacteriales</taxon>
        <taxon>Nocardioidaceae</taxon>
        <taxon>Nocardioides</taxon>
    </lineage>
</organism>
<keyword evidence="2" id="KW-1185">Reference proteome</keyword>
<evidence type="ECO:0000313" key="2">
    <source>
        <dbReference type="Proteomes" id="UP001597229"/>
    </source>
</evidence>
<dbReference type="InterPro" id="IPR007061">
    <property type="entry name" value="MST-like"/>
</dbReference>
<proteinExistence type="predicted"/>
<dbReference type="EMBL" id="JBHTLX010000030">
    <property type="protein sequence ID" value="MFD1251021.1"/>
    <property type="molecule type" value="Genomic_DNA"/>
</dbReference>
<gene>
    <name evidence="1" type="ORF">ACFQ3F_24735</name>
</gene>